<dbReference type="GO" id="GO:0005524">
    <property type="term" value="F:ATP binding"/>
    <property type="evidence" value="ECO:0007669"/>
    <property type="project" value="UniProtKB-KW"/>
</dbReference>
<dbReference type="SUPFAM" id="SSF56059">
    <property type="entry name" value="Glutathione synthetase ATP-binding domain-like"/>
    <property type="match status" value="1"/>
</dbReference>
<dbReference type="PIRSF" id="PIRSF000854">
    <property type="entry name" value="PEP_synthase"/>
    <property type="match status" value="1"/>
</dbReference>
<sequence length="802" mass="88826">MINYIKHFNEIDINDVPLVGGKNASLGEMFQKLTLKGVQVPDGFATTSEGYWYFLEKAKIKDKLFKTLAELDTKDFSNLRDIGTKARELFLNATFPSAIKNSVEAGYDALAKKYKGELSLAVRSSATAEDLPNASFAGQQETYLNVKGKNGLIEACQKCYASLFTDRAIKYREDNGFDHTQVALSIGVQLMVRSDLAASGVNFTLDPDTGFDQVVLVSSIWGLGENIVQGSINPDEYFVFKPSLKNGIRQPIISRQLGSKEKTMVYDTSGSGIVNLDTSPEKQEQFVLSDAEVIKLAQWSLIIEDHYKRPMDIEWAKDGQTNELFIVQARPETVQSAIKNKLKINTYTLLEKGSELTRGMGLGNKISAGKARILHSPKQSDKLQKGEILVTERTDPDWDPILKKAAGIITDQGGRTSHAAIVAREVGAAAIVGSLNATKVIRDGQEITISCAEGDTGIVYDGRLKWEEKEVDISSLGTPKTQPMLILADPDQAFKFSFYPTAGVGLMRLEFVINTSIQIHPMALKHFDRLKDASVKEKIEKMTHHYPDKADYFVHKLAEGIATIAAAFYPKDVIVRTSDFKSNEYANLIGGTEFEPEESNPMIGFRGASRYYHPKYQEAFELECRAMKMVREDMGLDNVKIMIPFCRTLKEAQKVIEVMSKNGLKRGENGLELYMMTEIPNNVILAAEFAEFFDGFSIGSNDLTQLTLGVDRDSELLSDIFDINDPGVKKMIAMVIASAKKTHTKIGLCGQAPSDYPEFAQFLVEKGINSISFNPDALIMGIENINKAEDSTVEFGMAESSN</sequence>
<dbReference type="PROSITE" id="PS00742">
    <property type="entry name" value="PEP_ENZYMES_2"/>
    <property type="match status" value="1"/>
</dbReference>
<keyword evidence="8 15" id="KW-0479">Metal-binding</keyword>
<keyword evidence="12 15" id="KW-0460">Magnesium</keyword>
<dbReference type="Gene3D" id="3.50.30.10">
    <property type="entry name" value="Phosphohistidine domain"/>
    <property type="match status" value="1"/>
</dbReference>
<gene>
    <name evidence="19" type="ORF">SAMN05421636_105120</name>
</gene>
<dbReference type="OrthoDB" id="9765468at2"/>
<evidence type="ECO:0000256" key="12">
    <source>
        <dbReference type="ARBA" id="ARBA00022842"/>
    </source>
</evidence>
<name>A0A1G7D0G4_9FLAO</name>
<dbReference type="EC" id="2.7.9.2" evidence="5 15"/>
<dbReference type="PANTHER" id="PTHR43030:SF1">
    <property type="entry name" value="PHOSPHOENOLPYRUVATE SYNTHASE"/>
    <property type="match status" value="1"/>
</dbReference>
<evidence type="ECO:0000256" key="4">
    <source>
        <dbReference type="ARBA" id="ARBA00007837"/>
    </source>
</evidence>
<organism evidence="19 20">
    <name type="scientific">Pricia antarctica</name>
    <dbReference type="NCBI Taxonomy" id="641691"/>
    <lineage>
        <taxon>Bacteria</taxon>
        <taxon>Pseudomonadati</taxon>
        <taxon>Bacteroidota</taxon>
        <taxon>Flavobacteriia</taxon>
        <taxon>Flavobacteriales</taxon>
        <taxon>Flavobacteriaceae</taxon>
        <taxon>Pricia</taxon>
    </lineage>
</organism>
<dbReference type="InterPro" id="IPR015813">
    <property type="entry name" value="Pyrv/PenolPyrv_kinase-like_dom"/>
</dbReference>
<evidence type="ECO:0000259" key="17">
    <source>
        <dbReference type="Pfam" id="PF01326"/>
    </source>
</evidence>
<dbReference type="GO" id="GO:0046872">
    <property type="term" value="F:metal ion binding"/>
    <property type="evidence" value="ECO:0007669"/>
    <property type="project" value="UniProtKB-KW"/>
</dbReference>
<evidence type="ECO:0000256" key="9">
    <source>
        <dbReference type="ARBA" id="ARBA00022741"/>
    </source>
</evidence>
<dbReference type="Pfam" id="PF00391">
    <property type="entry name" value="PEP-utilizers"/>
    <property type="match status" value="1"/>
</dbReference>
<reference evidence="19 20" key="1">
    <citation type="submission" date="2016-10" db="EMBL/GenBank/DDBJ databases">
        <authorList>
            <person name="de Groot N.N."/>
        </authorList>
    </citation>
    <scope>NUCLEOTIDE SEQUENCE [LARGE SCALE GENOMIC DNA]</scope>
    <source>
        <strain evidence="19 20">DSM 23421</strain>
    </source>
</reference>
<dbReference type="GO" id="GO:0006094">
    <property type="term" value="P:gluconeogenesis"/>
    <property type="evidence" value="ECO:0007669"/>
    <property type="project" value="UniProtKB-UniPathway"/>
</dbReference>
<keyword evidence="7 15" id="KW-0808">Transferase</keyword>
<keyword evidence="19" id="KW-0670">Pyruvate</keyword>
<dbReference type="EMBL" id="FNAO01000005">
    <property type="protein sequence ID" value="SDE45194.1"/>
    <property type="molecule type" value="Genomic_DNA"/>
</dbReference>
<dbReference type="InterPro" id="IPR036637">
    <property type="entry name" value="Phosphohistidine_dom_sf"/>
</dbReference>
<comment type="similarity">
    <text evidence="4 15">Belongs to the PEP-utilizing enzyme family.</text>
</comment>
<evidence type="ECO:0000256" key="15">
    <source>
        <dbReference type="PIRNR" id="PIRNR000854"/>
    </source>
</evidence>
<evidence type="ECO:0000259" key="18">
    <source>
        <dbReference type="Pfam" id="PF02896"/>
    </source>
</evidence>
<dbReference type="Gene3D" id="3.30.470.20">
    <property type="entry name" value="ATP-grasp fold, B domain"/>
    <property type="match status" value="1"/>
</dbReference>
<dbReference type="RefSeq" id="WP_091868464.1">
    <property type="nucleotide sequence ID" value="NZ_FNAO01000005.1"/>
</dbReference>
<dbReference type="InterPro" id="IPR008279">
    <property type="entry name" value="PEP-util_enz_mobile_dom"/>
</dbReference>
<evidence type="ECO:0000313" key="19">
    <source>
        <dbReference type="EMBL" id="SDE45194.1"/>
    </source>
</evidence>
<evidence type="ECO:0000256" key="8">
    <source>
        <dbReference type="ARBA" id="ARBA00022723"/>
    </source>
</evidence>
<evidence type="ECO:0000256" key="7">
    <source>
        <dbReference type="ARBA" id="ARBA00022679"/>
    </source>
</evidence>
<dbReference type="UniPathway" id="UPA00138"/>
<dbReference type="InterPro" id="IPR013815">
    <property type="entry name" value="ATP_grasp_subdomain_1"/>
</dbReference>
<evidence type="ECO:0000256" key="14">
    <source>
        <dbReference type="ARBA" id="ARBA00047700"/>
    </source>
</evidence>
<feature type="domain" description="PEP-utilising enzyme mobile" evidence="16">
    <location>
        <begin position="384"/>
        <end position="454"/>
    </location>
</feature>
<comment type="catalytic activity">
    <reaction evidence="14 15">
        <text>pyruvate + ATP + H2O = phosphoenolpyruvate + AMP + phosphate + 2 H(+)</text>
        <dbReference type="Rhea" id="RHEA:11364"/>
        <dbReference type="ChEBI" id="CHEBI:15361"/>
        <dbReference type="ChEBI" id="CHEBI:15377"/>
        <dbReference type="ChEBI" id="CHEBI:15378"/>
        <dbReference type="ChEBI" id="CHEBI:30616"/>
        <dbReference type="ChEBI" id="CHEBI:43474"/>
        <dbReference type="ChEBI" id="CHEBI:58702"/>
        <dbReference type="ChEBI" id="CHEBI:456215"/>
        <dbReference type="EC" id="2.7.9.2"/>
    </reaction>
</comment>
<evidence type="ECO:0000256" key="5">
    <source>
        <dbReference type="ARBA" id="ARBA00011996"/>
    </source>
</evidence>
<keyword evidence="20" id="KW-1185">Reference proteome</keyword>
<dbReference type="InterPro" id="IPR002192">
    <property type="entry name" value="PPDK_AMP/ATP-bd"/>
</dbReference>
<dbReference type="STRING" id="641691.SAMN05421636_105120"/>
<keyword evidence="10 15" id="KW-0418">Kinase</keyword>
<dbReference type="Gene3D" id="3.20.20.60">
    <property type="entry name" value="Phosphoenolpyruvate-binding domains"/>
    <property type="match status" value="1"/>
</dbReference>
<evidence type="ECO:0000256" key="11">
    <source>
        <dbReference type="ARBA" id="ARBA00022840"/>
    </source>
</evidence>
<keyword evidence="11 15" id="KW-0067">ATP-binding</keyword>
<feature type="domain" description="Pyruvate phosphate dikinase AMP/ATP-binding" evidence="17">
    <location>
        <begin position="17"/>
        <end position="346"/>
    </location>
</feature>
<evidence type="ECO:0000256" key="1">
    <source>
        <dbReference type="ARBA" id="ARBA00001946"/>
    </source>
</evidence>
<protein>
    <recommendedName>
        <fullName evidence="6 15">Phosphoenolpyruvate synthase</fullName>
        <shortName evidence="15">PEP synthase</shortName>
        <ecNumber evidence="5 15">2.7.9.2</ecNumber>
    </recommendedName>
    <alternativeName>
        <fullName evidence="13 15">Pyruvate, water dikinase</fullName>
    </alternativeName>
</protein>
<dbReference type="Pfam" id="PF02896">
    <property type="entry name" value="PEP-utilizers_C"/>
    <property type="match status" value="1"/>
</dbReference>
<dbReference type="PANTHER" id="PTHR43030">
    <property type="entry name" value="PHOSPHOENOLPYRUVATE SYNTHASE"/>
    <property type="match status" value="1"/>
</dbReference>
<dbReference type="FunFam" id="3.30.470.20:FF:000017">
    <property type="entry name" value="Phosphoenolpyruvate synthase"/>
    <property type="match status" value="1"/>
</dbReference>
<dbReference type="Pfam" id="PF01326">
    <property type="entry name" value="PPDK_N"/>
    <property type="match status" value="1"/>
</dbReference>
<dbReference type="SUPFAM" id="SSF51621">
    <property type="entry name" value="Phosphoenolpyruvate/pyruvate domain"/>
    <property type="match status" value="1"/>
</dbReference>
<evidence type="ECO:0000256" key="13">
    <source>
        <dbReference type="ARBA" id="ARBA00033470"/>
    </source>
</evidence>
<comment type="function">
    <text evidence="2 15">Catalyzes the phosphorylation of pyruvate to phosphoenolpyruvate.</text>
</comment>
<proteinExistence type="inferred from homology"/>
<dbReference type="SUPFAM" id="SSF52009">
    <property type="entry name" value="Phosphohistidine domain"/>
    <property type="match status" value="1"/>
</dbReference>
<dbReference type="NCBIfam" id="TIGR01418">
    <property type="entry name" value="PEP_synth"/>
    <property type="match status" value="1"/>
</dbReference>
<evidence type="ECO:0000256" key="10">
    <source>
        <dbReference type="ARBA" id="ARBA00022777"/>
    </source>
</evidence>
<dbReference type="NCBIfam" id="NF005057">
    <property type="entry name" value="PRK06464.1"/>
    <property type="match status" value="1"/>
</dbReference>
<dbReference type="InterPro" id="IPR040442">
    <property type="entry name" value="Pyrv_kinase-like_dom_sf"/>
</dbReference>
<evidence type="ECO:0000259" key="16">
    <source>
        <dbReference type="Pfam" id="PF00391"/>
    </source>
</evidence>
<keyword evidence="9 15" id="KW-0547">Nucleotide-binding</keyword>
<comment type="cofactor">
    <cofactor evidence="1 15">
        <name>Mg(2+)</name>
        <dbReference type="ChEBI" id="CHEBI:18420"/>
    </cofactor>
</comment>
<evidence type="ECO:0000256" key="2">
    <source>
        <dbReference type="ARBA" id="ARBA00002988"/>
    </source>
</evidence>
<dbReference type="AlphaFoldDB" id="A0A1G7D0G4"/>
<evidence type="ECO:0000256" key="6">
    <source>
        <dbReference type="ARBA" id="ARBA00021623"/>
    </source>
</evidence>
<dbReference type="GO" id="GO:0008986">
    <property type="term" value="F:pyruvate, water dikinase activity"/>
    <property type="evidence" value="ECO:0007669"/>
    <property type="project" value="UniProtKB-EC"/>
</dbReference>
<dbReference type="FunFam" id="3.30.1490.20:FF:000010">
    <property type="entry name" value="Phosphoenolpyruvate synthase"/>
    <property type="match status" value="1"/>
</dbReference>
<dbReference type="InterPro" id="IPR018274">
    <property type="entry name" value="PEP_util_AS"/>
</dbReference>
<dbReference type="InterPro" id="IPR000121">
    <property type="entry name" value="PEP_util_C"/>
</dbReference>
<evidence type="ECO:0000313" key="20">
    <source>
        <dbReference type="Proteomes" id="UP000199109"/>
    </source>
</evidence>
<dbReference type="InterPro" id="IPR006319">
    <property type="entry name" value="PEP_synth"/>
</dbReference>
<accession>A0A1G7D0G4</accession>
<dbReference type="PROSITE" id="PS00370">
    <property type="entry name" value="PEP_ENZYMES_PHOS_SITE"/>
    <property type="match status" value="1"/>
</dbReference>
<comment type="pathway">
    <text evidence="3 15">Carbohydrate biosynthesis; gluconeogenesis.</text>
</comment>
<feature type="domain" description="PEP-utilising enzyme C-terminal" evidence="18">
    <location>
        <begin position="490"/>
        <end position="780"/>
    </location>
</feature>
<dbReference type="Gene3D" id="3.30.1490.20">
    <property type="entry name" value="ATP-grasp fold, A domain"/>
    <property type="match status" value="1"/>
</dbReference>
<dbReference type="InterPro" id="IPR023151">
    <property type="entry name" value="PEP_util_CS"/>
</dbReference>
<dbReference type="Proteomes" id="UP000199109">
    <property type="component" value="Unassembled WGS sequence"/>
</dbReference>
<evidence type="ECO:0000256" key="3">
    <source>
        <dbReference type="ARBA" id="ARBA00004742"/>
    </source>
</evidence>